<sequence length="190" mass="22305">MIRTRQACGKSKLGIETEEANLWHDRRLALSLRGDALHKTKNMKAFLMESMYGVLEILRYSAMNKQVLHRNIMHQFSKEPLQHLRAQGEIHFETIMERNTYVYCTCSGSWEAFEPWLFTRPRVLILWMGRVMAWKWIIFQWISAGSKPVEANSLSFIKFRSTRQAGARRGLPSERATREAEGARRRQMKS</sequence>
<protein>
    <submittedName>
        <fullName evidence="2">Uncharacterized protein</fullName>
    </submittedName>
</protein>
<dbReference type="OrthoDB" id="4177236at2759"/>
<proteinExistence type="predicted"/>
<reference evidence="3" key="1">
    <citation type="journal article" date="2017" name="Nat. Ecol. Evol.">
        <title>Genome expansion and lineage-specific genetic innovations in the forest pathogenic fungi Armillaria.</title>
        <authorList>
            <person name="Sipos G."/>
            <person name="Prasanna A.N."/>
            <person name="Walter M.C."/>
            <person name="O'Connor E."/>
            <person name="Balint B."/>
            <person name="Krizsan K."/>
            <person name="Kiss B."/>
            <person name="Hess J."/>
            <person name="Varga T."/>
            <person name="Slot J."/>
            <person name="Riley R."/>
            <person name="Boka B."/>
            <person name="Rigling D."/>
            <person name="Barry K."/>
            <person name="Lee J."/>
            <person name="Mihaltcheva S."/>
            <person name="LaButti K."/>
            <person name="Lipzen A."/>
            <person name="Waldron R."/>
            <person name="Moloney N.M."/>
            <person name="Sperisen C."/>
            <person name="Kredics L."/>
            <person name="Vagvoelgyi C."/>
            <person name="Patrignani A."/>
            <person name="Fitzpatrick D."/>
            <person name="Nagy I."/>
            <person name="Doyle S."/>
            <person name="Anderson J.B."/>
            <person name="Grigoriev I.V."/>
            <person name="Gueldener U."/>
            <person name="Muensterkoetter M."/>
            <person name="Nagy L.G."/>
        </authorList>
    </citation>
    <scope>NUCLEOTIDE SEQUENCE [LARGE SCALE GENOMIC DNA]</scope>
    <source>
        <strain evidence="3">C18/9</strain>
    </source>
</reference>
<evidence type="ECO:0000313" key="2">
    <source>
        <dbReference type="EMBL" id="SJL01251.1"/>
    </source>
</evidence>
<feature type="compositionally biased region" description="Basic and acidic residues" evidence="1">
    <location>
        <begin position="171"/>
        <end position="184"/>
    </location>
</feature>
<evidence type="ECO:0000313" key="3">
    <source>
        <dbReference type="Proteomes" id="UP000219338"/>
    </source>
</evidence>
<gene>
    <name evidence="2" type="ORF">ARMOST_04569</name>
</gene>
<dbReference type="Proteomes" id="UP000219338">
    <property type="component" value="Unassembled WGS sequence"/>
</dbReference>
<keyword evidence="3" id="KW-1185">Reference proteome</keyword>
<dbReference type="EMBL" id="FUEG01000003">
    <property type="protein sequence ID" value="SJL01251.1"/>
    <property type="molecule type" value="Genomic_DNA"/>
</dbReference>
<name>A0A284QXP5_ARMOS</name>
<organism evidence="2 3">
    <name type="scientific">Armillaria ostoyae</name>
    <name type="common">Armillaria root rot fungus</name>
    <dbReference type="NCBI Taxonomy" id="47428"/>
    <lineage>
        <taxon>Eukaryota</taxon>
        <taxon>Fungi</taxon>
        <taxon>Dikarya</taxon>
        <taxon>Basidiomycota</taxon>
        <taxon>Agaricomycotina</taxon>
        <taxon>Agaricomycetes</taxon>
        <taxon>Agaricomycetidae</taxon>
        <taxon>Agaricales</taxon>
        <taxon>Marasmiineae</taxon>
        <taxon>Physalacriaceae</taxon>
        <taxon>Armillaria</taxon>
    </lineage>
</organism>
<dbReference type="AlphaFoldDB" id="A0A284QXP5"/>
<accession>A0A284QXP5</accession>
<feature type="region of interest" description="Disordered" evidence="1">
    <location>
        <begin position="167"/>
        <end position="190"/>
    </location>
</feature>
<evidence type="ECO:0000256" key="1">
    <source>
        <dbReference type="SAM" id="MobiDB-lite"/>
    </source>
</evidence>